<accession>A0A1H9SMV2</accession>
<gene>
    <name evidence="7" type="ORF">SAMN04490244_103283</name>
</gene>
<dbReference type="STRING" id="641238.SAMN04490244_103283"/>
<dbReference type="Pfam" id="PF02653">
    <property type="entry name" value="BPD_transp_2"/>
    <property type="match status" value="1"/>
</dbReference>
<feature type="transmembrane region" description="Helical" evidence="6">
    <location>
        <begin position="83"/>
        <end position="106"/>
    </location>
</feature>
<evidence type="ECO:0000256" key="3">
    <source>
        <dbReference type="ARBA" id="ARBA00022692"/>
    </source>
</evidence>
<protein>
    <submittedName>
        <fullName evidence="7">Amino acid/amide ABC transporter membrane protein 2, HAAT family</fullName>
    </submittedName>
</protein>
<dbReference type="OrthoDB" id="9804361at2"/>
<keyword evidence="5 6" id="KW-0472">Membrane</keyword>
<dbReference type="PANTHER" id="PTHR30482:SF17">
    <property type="entry name" value="ABC TRANSPORTER ATP-BINDING PROTEIN"/>
    <property type="match status" value="1"/>
</dbReference>
<feature type="transmembrane region" description="Helical" evidence="6">
    <location>
        <begin position="251"/>
        <end position="273"/>
    </location>
</feature>
<dbReference type="PANTHER" id="PTHR30482">
    <property type="entry name" value="HIGH-AFFINITY BRANCHED-CHAIN AMINO ACID TRANSPORT SYSTEM PERMEASE"/>
    <property type="match status" value="1"/>
</dbReference>
<feature type="transmembrane region" description="Helical" evidence="6">
    <location>
        <begin position="285"/>
        <end position="302"/>
    </location>
</feature>
<dbReference type="AlphaFoldDB" id="A0A1H9SMV2"/>
<keyword evidence="4 6" id="KW-1133">Transmembrane helix</keyword>
<dbReference type="InterPro" id="IPR001851">
    <property type="entry name" value="ABC_transp_permease"/>
</dbReference>
<dbReference type="Proteomes" id="UP000198885">
    <property type="component" value="Unassembled WGS sequence"/>
</dbReference>
<feature type="transmembrane region" description="Helical" evidence="6">
    <location>
        <begin position="34"/>
        <end position="52"/>
    </location>
</feature>
<dbReference type="GO" id="GO:0015658">
    <property type="term" value="F:branched-chain amino acid transmembrane transporter activity"/>
    <property type="evidence" value="ECO:0007669"/>
    <property type="project" value="InterPro"/>
</dbReference>
<evidence type="ECO:0000256" key="2">
    <source>
        <dbReference type="ARBA" id="ARBA00022475"/>
    </source>
</evidence>
<name>A0A1H9SMV2_9RHOB</name>
<sequence length="335" mass="35499">MTLRRLLTVVVALVLLVYPFVVNSFWLVQIGGRTLGFGTIVLSLVFLTAYTGMLSLAQMTVAGVAGYATAYFTAPTGGVGLELAWPVALILALGLATLAGLLIGLVAVRTRGIYTLMITLAVAMAFYYLTLQNYAVFNGFTGFNNVEPPVIAGLDLGAPLPFYYLSAVLAVLCYAGVRHVVRTPFGLALQGLRDEPQRLQALGYNVPLLRVLAFGLAGFVAGIGGILNLWLNASISPGSVALNPVIDVLMAGVLGGIGHPAGAYVGAFVFTIVDNFAIDFIARERFNTLIGLVFLAIVLFSPDGLTGLVRRAWARWAGTGRRRDDAPDDSTNIGK</sequence>
<comment type="subcellular location">
    <subcellularLocation>
        <location evidence="1">Cell membrane</location>
        <topology evidence="1">Multi-pass membrane protein</topology>
    </subcellularLocation>
</comment>
<keyword evidence="8" id="KW-1185">Reference proteome</keyword>
<keyword evidence="3 6" id="KW-0812">Transmembrane</keyword>
<keyword evidence="2" id="KW-1003">Cell membrane</keyword>
<feature type="transmembrane region" description="Helical" evidence="6">
    <location>
        <begin position="59"/>
        <end position="77"/>
    </location>
</feature>
<dbReference type="CDD" id="cd06581">
    <property type="entry name" value="TM_PBP1_LivM_like"/>
    <property type="match status" value="1"/>
</dbReference>
<evidence type="ECO:0000313" key="7">
    <source>
        <dbReference type="EMBL" id="SER86055.1"/>
    </source>
</evidence>
<dbReference type="EMBL" id="FOGU01000003">
    <property type="protein sequence ID" value="SER86055.1"/>
    <property type="molecule type" value="Genomic_DNA"/>
</dbReference>
<dbReference type="GO" id="GO:0005886">
    <property type="term" value="C:plasma membrane"/>
    <property type="evidence" value="ECO:0007669"/>
    <property type="project" value="UniProtKB-SubCell"/>
</dbReference>
<organism evidence="7 8">
    <name type="scientific">Tranquillimonas rosea</name>
    <dbReference type="NCBI Taxonomy" id="641238"/>
    <lineage>
        <taxon>Bacteria</taxon>
        <taxon>Pseudomonadati</taxon>
        <taxon>Pseudomonadota</taxon>
        <taxon>Alphaproteobacteria</taxon>
        <taxon>Rhodobacterales</taxon>
        <taxon>Roseobacteraceae</taxon>
        <taxon>Tranquillimonas</taxon>
    </lineage>
</organism>
<proteinExistence type="predicted"/>
<feature type="transmembrane region" description="Helical" evidence="6">
    <location>
        <begin position="113"/>
        <end position="130"/>
    </location>
</feature>
<evidence type="ECO:0000313" key="8">
    <source>
        <dbReference type="Proteomes" id="UP000198885"/>
    </source>
</evidence>
<feature type="transmembrane region" description="Helical" evidence="6">
    <location>
        <begin position="202"/>
        <end position="231"/>
    </location>
</feature>
<evidence type="ECO:0000256" key="5">
    <source>
        <dbReference type="ARBA" id="ARBA00023136"/>
    </source>
</evidence>
<evidence type="ECO:0000256" key="1">
    <source>
        <dbReference type="ARBA" id="ARBA00004651"/>
    </source>
</evidence>
<dbReference type="InterPro" id="IPR043428">
    <property type="entry name" value="LivM-like"/>
</dbReference>
<reference evidence="7 8" key="1">
    <citation type="submission" date="2016-10" db="EMBL/GenBank/DDBJ databases">
        <authorList>
            <person name="de Groot N.N."/>
        </authorList>
    </citation>
    <scope>NUCLEOTIDE SEQUENCE [LARGE SCALE GENOMIC DNA]</scope>
    <source>
        <strain evidence="7 8">DSM 23042</strain>
    </source>
</reference>
<dbReference type="RefSeq" id="WP_092690515.1">
    <property type="nucleotide sequence ID" value="NZ_FOGU01000003.1"/>
</dbReference>
<evidence type="ECO:0000256" key="6">
    <source>
        <dbReference type="SAM" id="Phobius"/>
    </source>
</evidence>
<evidence type="ECO:0000256" key="4">
    <source>
        <dbReference type="ARBA" id="ARBA00022989"/>
    </source>
</evidence>